<protein>
    <submittedName>
        <fullName evidence="2">Alpha-E domain-containing protein</fullName>
    </submittedName>
</protein>
<organism evidence="2 3">
    <name type="scientific">Alloacidobacterium dinghuense</name>
    <dbReference type="NCBI Taxonomy" id="2763107"/>
    <lineage>
        <taxon>Bacteria</taxon>
        <taxon>Pseudomonadati</taxon>
        <taxon>Acidobacteriota</taxon>
        <taxon>Terriglobia</taxon>
        <taxon>Terriglobales</taxon>
        <taxon>Acidobacteriaceae</taxon>
        <taxon>Alloacidobacterium</taxon>
    </lineage>
</organism>
<sequence length="320" mass="37199">MLSRVADSLYWTSRYLERAEHTVRLIDINLGLMLDKSHTSAERRWQRVLAALGNPSDIHWTGDAYRLVQDICFEATSPNSVVNCIISARENARQIREEISTEQWQRLNRLFHEVSRARTERYSDLQFAEFLPTVIDGVHLFQGVTDTTLSHGEGWQFLQVGRFLERASATAMLLDVYHREVTRSPEESVDAYEYLEWVGLLRSCTAFEAYCKVYTADLTYERMLEFLLLNADFPHSIRYSIDHLHRSLTAIQQESHQLNVDELMRVSGKLRTVLGYDQISDVFTAGPGNYLRRILQECHRIHDLIYEVYIQYSVQTALAL</sequence>
<dbReference type="PANTHER" id="PTHR34595">
    <property type="entry name" value="BLR5612 PROTEIN"/>
    <property type="match status" value="1"/>
</dbReference>
<dbReference type="InterPro" id="IPR007296">
    <property type="entry name" value="DUF403"/>
</dbReference>
<feature type="domain" description="DUF403" evidence="1">
    <location>
        <begin position="1"/>
        <end position="309"/>
    </location>
</feature>
<dbReference type="AlphaFoldDB" id="A0A7G8BL78"/>
<dbReference type="PANTHER" id="PTHR34595:SF7">
    <property type="entry name" value="SLL1039 PROTEIN"/>
    <property type="match status" value="1"/>
</dbReference>
<accession>A0A7G8BL78</accession>
<gene>
    <name evidence="2" type="ORF">H7849_04875</name>
</gene>
<dbReference type="EMBL" id="CP060394">
    <property type="protein sequence ID" value="QNI33298.1"/>
    <property type="molecule type" value="Genomic_DNA"/>
</dbReference>
<dbReference type="Proteomes" id="UP000515312">
    <property type="component" value="Chromosome"/>
</dbReference>
<keyword evidence="3" id="KW-1185">Reference proteome</keyword>
<dbReference type="KEGG" id="adin:H7849_04875"/>
<reference evidence="2 3" key="1">
    <citation type="submission" date="2020-08" db="EMBL/GenBank/DDBJ databases">
        <title>Edaphobacter telluris sp. nov. and Acidobacterium dinghuensis sp. nov., two acidobacteria isolated from forest soil.</title>
        <authorList>
            <person name="Fu J."/>
            <person name="Qiu L."/>
        </authorList>
    </citation>
    <scope>NUCLEOTIDE SEQUENCE [LARGE SCALE GENOMIC DNA]</scope>
    <source>
        <strain evidence="2">4Y35</strain>
    </source>
</reference>
<evidence type="ECO:0000259" key="1">
    <source>
        <dbReference type="Pfam" id="PF04168"/>
    </source>
</evidence>
<dbReference type="RefSeq" id="WP_186744619.1">
    <property type="nucleotide sequence ID" value="NZ_CP060394.1"/>
</dbReference>
<proteinExistence type="predicted"/>
<dbReference type="InterPro" id="IPR051680">
    <property type="entry name" value="ATP-dep_Glu-Cys_Ligase-2"/>
</dbReference>
<name>A0A7G8BL78_9BACT</name>
<evidence type="ECO:0000313" key="3">
    <source>
        <dbReference type="Proteomes" id="UP000515312"/>
    </source>
</evidence>
<dbReference type="Pfam" id="PF04168">
    <property type="entry name" value="Alpha-E"/>
    <property type="match status" value="1"/>
</dbReference>
<evidence type="ECO:0000313" key="2">
    <source>
        <dbReference type="EMBL" id="QNI33298.1"/>
    </source>
</evidence>